<organism evidence="1 2">
    <name type="scientific">Carex littledalei</name>
    <dbReference type="NCBI Taxonomy" id="544730"/>
    <lineage>
        <taxon>Eukaryota</taxon>
        <taxon>Viridiplantae</taxon>
        <taxon>Streptophyta</taxon>
        <taxon>Embryophyta</taxon>
        <taxon>Tracheophyta</taxon>
        <taxon>Spermatophyta</taxon>
        <taxon>Magnoliopsida</taxon>
        <taxon>Liliopsida</taxon>
        <taxon>Poales</taxon>
        <taxon>Cyperaceae</taxon>
        <taxon>Cyperoideae</taxon>
        <taxon>Cariceae</taxon>
        <taxon>Carex</taxon>
        <taxon>Carex subgen. Euthyceras</taxon>
    </lineage>
</organism>
<keyword evidence="2" id="KW-1185">Reference proteome</keyword>
<dbReference type="AlphaFoldDB" id="A0A833QI95"/>
<protein>
    <submittedName>
        <fullName evidence="1">Uncharacterized protein</fullName>
    </submittedName>
</protein>
<dbReference type="Proteomes" id="UP000623129">
    <property type="component" value="Unassembled WGS sequence"/>
</dbReference>
<evidence type="ECO:0000313" key="1">
    <source>
        <dbReference type="EMBL" id="KAF3323169.1"/>
    </source>
</evidence>
<accession>A0A833QI95</accession>
<proteinExistence type="predicted"/>
<name>A0A833QI95_9POAL</name>
<gene>
    <name evidence="1" type="ORF">FCM35_KLT13158</name>
</gene>
<dbReference type="EMBL" id="SWLB01000024">
    <property type="protein sequence ID" value="KAF3323169.1"/>
    <property type="molecule type" value="Genomic_DNA"/>
</dbReference>
<evidence type="ECO:0000313" key="2">
    <source>
        <dbReference type="Proteomes" id="UP000623129"/>
    </source>
</evidence>
<comment type="caution">
    <text evidence="1">The sequence shown here is derived from an EMBL/GenBank/DDBJ whole genome shotgun (WGS) entry which is preliminary data.</text>
</comment>
<reference evidence="1" key="1">
    <citation type="submission" date="2020-01" db="EMBL/GenBank/DDBJ databases">
        <title>Genome sequence of Kobresia littledalei, the first chromosome-level genome in the family Cyperaceae.</title>
        <authorList>
            <person name="Qu G."/>
        </authorList>
    </citation>
    <scope>NUCLEOTIDE SEQUENCE</scope>
    <source>
        <strain evidence="1">C.B.Clarke</strain>
        <tissue evidence="1">Leaf</tissue>
    </source>
</reference>
<sequence>MVSLSPANFPKKMTLFLAKIHPALPNLSRFFSFFISSNPNPNPRFHHRGKQPWWKKRTFLLLASLPEQSNVPQPWMPRILNLHRRRIELPNHPPNAVNLPGASTIDAPTDEEYEVEDLQVAAQYASGLYQFLRSKEVGF</sequence>